<dbReference type="PANTHER" id="PTHR43233:SF1">
    <property type="entry name" value="FAMILY N-ACETYLTRANSFERASE, PUTATIVE (AFU_ORTHOLOGUE AFUA_6G03350)-RELATED"/>
    <property type="match status" value="1"/>
</dbReference>
<dbReference type="PANTHER" id="PTHR43233">
    <property type="entry name" value="FAMILY N-ACETYLTRANSFERASE, PUTATIVE (AFU_ORTHOLOGUE AFUA_6G03350)-RELATED"/>
    <property type="match status" value="1"/>
</dbReference>
<reference evidence="3" key="1">
    <citation type="journal article" date="2019" name="Int. J. Syst. Evol. Microbiol.">
        <title>The Global Catalogue of Microorganisms (GCM) 10K type strain sequencing project: providing services to taxonomists for standard genome sequencing and annotation.</title>
        <authorList>
            <consortium name="The Broad Institute Genomics Platform"/>
            <consortium name="The Broad Institute Genome Sequencing Center for Infectious Disease"/>
            <person name="Wu L."/>
            <person name="Ma J."/>
        </authorList>
    </citation>
    <scope>NUCLEOTIDE SEQUENCE [LARGE SCALE GENOMIC DNA]</scope>
    <source>
        <strain evidence="3">CGMCC 4.7349</strain>
    </source>
</reference>
<dbReference type="EMBL" id="BMNG01000012">
    <property type="protein sequence ID" value="GGO51360.1"/>
    <property type="molecule type" value="Genomic_DNA"/>
</dbReference>
<sequence>MRRLPCESHVMTNAYVAPDGNEHAFPDGYELSTDPARLDPARIHAWMSTDAYWAVGRTREKQDAAIAGSLNFGVYEEASRAQVAYARVVTDHATFAYLCDVYVDRSVRGKGLGTALAGAVRDHLAPYGLRRILLATGDAHEVYEKVGFAVLENPGQWMVLGAQ</sequence>
<feature type="domain" description="N-acetyltransferase" evidence="1">
    <location>
        <begin position="15"/>
        <end position="163"/>
    </location>
</feature>
<evidence type="ECO:0000313" key="2">
    <source>
        <dbReference type="EMBL" id="GGO51360.1"/>
    </source>
</evidence>
<dbReference type="Gene3D" id="3.40.630.30">
    <property type="match status" value="1"/>
</dbReference>
<dbReference type="CDD" id="cd04301">
    <property type="entry name" value="NAT_SF"/>
    <property type="match status" value="1"/>
</dbReference>
<organism evidence="2 3">
    <name type="scientific">Streptomyces lasiicapitis</name>
    <dbReference type="NCBI Taxonomy" id="1923961"/>
    <lineage>
        <taxon>Bacteria</taxon>
        <taxon>Bacillati</taxon>
        <taxon>Actinomycetota</taxon>
        <taxon>Actinomycetes</taxon>
        <taxon>Kitasatosporales</taxon>
        <taxon>Streptomycetaceae</taxon>
        <taxon>Streptomyces</taxon>
    </lineage>
</organism>
<dbReference type="InterPro" id="IPR000182">
    <property type="entry name" value="GNAT_dom"/>
</dbReference>
<comment type="caution">
    <text evidence="2">The sequence shown here is derived from an EMBL/GenBank/DDBJ whole genome shotgun (WGS) entry which is preliminary data.</text>
</comment>
<dbReference type="InterPro" id="IPR053144">
    <property type="entry name" value="Acetyltransferase_Butenolide"/>
</dbReference>
<dbReference type="SUPFAM" id="SSF55729">
    <property type="entry name" value="Acyl-CoA N-acyltransferases (Nat)"/>
    <property type="match status" value="1"/>
</dbReference>
<dbReference type="PROSITE" id="PS51186">
    <property type="entry name" value="GNAT"/>
    <property type="match status" value="1"/>
</dbReference>
<proteinExistence type="predicted"/>
<dbReference type="Proteomes" id="UP000656881">
    <property type="component" value="Unassembled WGS sequence"/>
</dbReference>
<dbReference type="InterPro" id="IPR016181">
    <property type="entry name" value="Acyl_CoA_acyltransferase"/>
</dbReference>
<gene>
    <name evidence="2" type="ORF">GCM10012286_53890</name>
</gene>
<keyword evidence="3" id="KW-1185">Reference proteome</keyword>
<name>A0ABQ2MJQ7_9ACTN</name>
<accession>A0ABQ2MJQ7</accession>
<dbReference type="Pfam" id="PF00583">
    <property type="entry name" value="Acetyltransf_1"/>
    <property type="match status" value="1"/>
</dbReference>
<protein>
    <submittedName>
        <fullName evidence="2">N-acetyltransferase</fullName>
    </submittedName>
</protein>
<evidence type="ECO:0000259" key="1">
    <source>
        <dbReference type="PROSITE" id="PS51186"/>
    </source>
</evidence>
<evidence type="ECO:0000313" key="3">
    <source>
        <dbReference type="Proteomes" id="UP000656881"/>
    </source>
</evidence>